<dbReference type="InterPro" id="IPR043129">
    <property type="entry name" value="ATPase_NBD"/>
</dbReference>
<accession>A0AAE0PVC5</accession>
<dbReference type="SUPFAM" id="SSF53067">
    <property type="entry name" value="Actin-like ATPase domain"/>
    <property type="match status" value="2"/>
</dbReference>
<dbReference type="PANTHER" id="PTHR10196">
    <property type="entry name" value="SUGAR KINASE"/>
    <property type="match status" value="1"/>
</dbReference>
<dbReference type="PANTHER" id="PTHR10196:SF67">
    <property type="entry name" value="SEDOHEPTULOKINASE"/>
    <property type="match status" value="1"/>
</dbReference>
<keyword evidence="3" id="KW-0418">Kinase</keyword>
<dbReference type="EMBL" id="JAUCMX010000027">
    <property type="protein sequence ID" value="KAK3508826.1"/>
    <property type="molecule type" value="Genomic_DNA"/>
</dbReference>
<evidence type="ECO:0000313" key="5">
    <source>
        <dbReference type="EMBL" id="KAK3508826.1"/>
    </source>
</evidence>
<dbReference type="Pfam" id="PF00370">
    <property type="entry name" value="FGGY_N"/>
    <property type="match status" value="1"/>
</dbReference>
<protein>
    <recommendedName>
        <fullName evidence="4">Carbohydrate kinase FGGY N-terminal domain-containing protein</fullName>
    </recommendedName>
</protein>
<dbReference type="GO" id="GO:0005829">
    <property type="term" value="C:cytosol"/>
    <property type="evidence" value="ECO:0007669"/>
    <property type="project" value="TreeGrafter"/>
</dbReference>
<dbReference type="FunFam" id="3.30.420.40:FF:000111">
    <property type="entry name" value="Sedoheptulokinase"/>
    <property type="match status" value="1"/>
</dbReference>
<dbReference type="InterPro" id="IPR018484">
    <property type="entry name" value="FGGY_N"/>
</dbReference>
<dbReference type="GO" id="GO:0071222">
    <property type="term" value="P:cellular response to lipopolysaccharide"/>
    <property type="evidence" value="ECO:0007669"/>
    <property type="project" value="TreeGrafter"/>
</dbReference>
<evidence type="ECO:0000256" key="2">
    <source>
        <dbReference type="ARBA" id="ARBA00022679"/>
    </source>
</evidence>
<feature type="domain" description="Carbohydrate kinase FGGY N-terminal" evidence="4">
    <location>
        <begin position="11"/>
        <end position="107"/>
    </location>
</feature>
<evidence type="ECO:0000313" key="6">
    <source>
        <dbReference type="Proteomes" id="UP001274896"/>
    </source>
</evidence>
<dbReference type="Gene3D" id="3.30.420.40">
    <property type="match status" value="3"/>
</dbReference>
<dbReference type="Proteomes" id="UP001274896">
    <property type="component" value="Unassembled WGS sequence"/>
</dbReference>
<sequence length="402" mass="42907">MAALPGSSAKYVLGIDLGTTSIKVVLLDTRSKTVTDSCSFQTNSDVIDDTHEHVKEQDPVRIIATLDQCMCALPKEKLHDVICIGVSGQMHGVLFWKSNTGTIQDYVVSMLCGLEVCLMSAQNAASWGYFNTTTNQWNTEILKGAGFPVHLLPVLVDSGSIAGQTCSEWHGIPVNTPVGAALGDFQCSVYSCMTNKTDAVLNMSTSAQLTFSMPADFTPSSVPDAISSIAYFPYFHNTYLAVAAALNGGNVLATFVGMLTSWMKEFGVEVSDSEVYSKLIDCALTQPSTDLRVTPTLLGERHDPSSLAAVSQISPTNLSLAHVTRAICTGIVANLATMMPSQVLSAVGVKRILGSGSALSRNEALRQEVERAFPYPVVYGKDVDSAVGVAMVFNDKLVSHTT</sequence>
<dbReference type="GO" id="GO:0050277">
    <property type="term" value="F:sedoheptulokinase activity"/>
    <property type="evidence" value="ECO:0007669"/>
    <property type="project" value="TreeGrafter"/>
</dbReference>
<gene>
    <name evidence="5" type="ORF">QTP70_009606</name>
</gene>
<dbReference type="GO" id="GO:0006071">
    <property type="term" value="P:glycerol metabolic process"/>
    <property type="evidence" value="ECO:0007669"/>
    <property type="project" value="TreeGrafter"/>
</dbReference>
<reference evidence="5" key="1">
    <citation type="submission" date="2023-06" db="EMBL/GenBank/DDBJ databases">
        <title>Male Hemibagrus guttatus genome.</title>
        <authorList>
            <person name="Bian C."/>
        </authorList>
    </citation>
    <scope>NUCLEOTIDE SEQUENCE</scope>
    <source>
        <strain evidence="5">Male_cb2023</strain>
        <tissue evidence="5">Muscle</tissue>
    </source>
</reference>
<evidence type="ECO:0000256" key="3">
    <source>
        <dbReference type="ARBA" id="ARBA00022777"/>
    </source>
</evidence>
<name>A0AAE0PVC5_9TELE</name>
<keyword evidence="6" id="KW-1185">Reference proteome</keyword>
<proteinExistence type="inferred from homology"/>
<keyword evidence="2" id="KW-0808">Transferase</keyword>
<comment type="similarity">
    <text evidence="1">Belongs to the FGGY kinase family.</text>
</comment>
<evidence type="ECO:0000256" key="1">
    <source>
        <dbReference type="ARBA" id="ARBA00009156"/>
    </source>
</evidence>
<comment type="caution">
    <text evidence="5">The sequence shown here is derived from an EMBL/GenBank/DDBJ whole genome shotgun (WGS) entry which is preliminary data.</text>
</comment>
<evidence type="ECO:0000259" key="4">
    <source>
        <dbReference type="Pfam" id="PF00370"/>
    </source>
</evidence>
<dbReference type="AlphaFoldDB" id="A0AAE0PVC5"/>
<organism evidence="5 6">
    <name type="scientific">Hemibagrus guttatus</name>
    <dbReference type="NCBI Taxonomy" id="175788"/>
    <lineage>
        <taxon>Eukaryota</taxon>
        <taxon>Metazoa</taxon>
        <taxon>Chordata</taxon>
        <taxon>Craniata</taxon>
        <taxon>Vertebrata</taxon>
        <taxon>Euteleostomi</taxon>
        <taxon>Actinopterygii</taxon>
        <taxon>Neopterygii</taxon>
        <taxon>Teleostei</taxon>
        <taxon>Ostariophysi</taxon>
        <taxon>Siluriformes</taxon>
        <taxon>Bagridae</taxon>
        <taxon>Hemibagrus</taxon>
    </lineage>
</organism>
<dbReference type="CDD" id="cd07777">
    <property type="entry name" value="ASKHA_NBD_FGGY_SHK"/>
    <property type="match status" value="1"/>
</dbReference>